<comment type="caution">
    <text evidence="1">The sequence shown here is derived from an EMBL/GenBank/DDBJ whole genome shotgun (WGS) entry which is preliminary data.</text>
</comment>
<dbReference type="AlphaFoldDB" id="X1NC93"/>
<evidence type="ECO:0000313" key="1">
    <source>
        <dbReference type="EMBL" id="GAI41248.1"/>
    </source>
</evidence>
<gene>
    <name evidence="1" type="ORF">S06H3_44638</name>
</gene>
<organism evidence="1">
    <name type="scientific">marine sediment metagenome</name>
    <dbReference type="NCBI Taxonomy" id="412755"/>
    <lineage>
        <taxon>unclassified sequences</taxon>
        <taxon>metagenomes</taxon>
        <taxon>ecological metagenomes</taxon>
    </lineage>
</organism>
<accession>X1NC93</accession>
<dbReference type="EMBL" id="BARV01027788">
    <property type="protein sequence ID" value="GAI41248.1"/>
    <property type="molecule type" value="Genomic_DNA"/>
</dbReference>
<name>X1NC93_9ZZZZ</name>
<protein>
    <submittedName>
        <fullName evidence="1">Uncharacterized protein</fullName>
    </submittedName>
</protein>
<proteinExistence type="predicted"/>
<reference evidence="1" key="1">
    <citation type="journal article" date="2014" name="Front. Microbiol.">
        <title>High frequency of phylogenetically diverse reductive dehalogenase-homologous genes in deep subseafloor sedimentary metagenomes.</title>
        <authorList>
            <person name="Kawai M."/>
            <person name="Futagami T."/>
            <person name="Toyoda A."/>
            <person name="Takaki Y."/>
            <person name="Nishi S."/>
            <person name="Hori S."/>
            <person name="Arai W."/>
            <person name="Tsubouchi T."/>
            <person name="Morono Y."/>
            <person name="Uchiyama I."/>
            <person name="Ito T."/>
            <person name="Fujiyama A."/>
            <person name="Inagaki F."/>
            <person name="Takami H."/>
        </authorList>
    </citation>
    <scope>NUCLEOTIDE SEQUENCE</scope>
    <source>
        <strain evidence="1">Expedition CK06-06</strain>
    </source>
</reference>
<sequence length="53" mass="6026">MTYDKQPVLVAITGLDVRTGIINQLSVFNIVDAEGDAQVFFLYKCSLEYVLWK</sequence>
<feature type="non-terminal residue" evidence="1">
    <location>
        <position position="53"/>
    </location>
</feature>